<evidence type="ECO:0000256" key="4">
    <source>
        <dbReference type="ARBA" id="ARBA00083195"/>
    </source>
</evidence>
<evidence type="ECO:0000313" key="7">
    <source>
        <dbReference type="EMBL" id="CDR42654.1"/>
    </source>
</evidence>
<dbReference type="InterPro" id="IPR036273">
    <property type="entry name" value="CRAL/TRIO_N_dom_sf"/>
</dbReference>
<dbReference type="PROSITE" id="PS50191">
    <property type="entry name" value="CRAL_TRIO"/>
    <property type="match status" value="1"/>
</dbReference>
<feature type="domain" description="CRAL-TRIO" evidence="6">
    <location>
        <begin position="118"/>
        <end position="281"/>
    </location>
</feature>
<protein>
    <recommendedName>
        <fullName evidence="4">SEC14 homolog 3</fullName>
    </recommendedName>
</protein>
<comment type="subcellular location">
    <subcellularLocation>
        <location evidence="1">Microsome</location>
    </subcellularLocation>
</comment>
<keyword evidence="2" id="KW-0256">Endoplasmic reticulum</keyword>
<gene>
    <name evidence="8" type="ORF">BON22_3230</name>
    <name evidence="7" type="ORF">CYFA0S_10e00760g</name>
</gene>
<keyword evidence="9" id="KW-1185">Reference proteome</keyword>
<dbReference type="Pfam" id="PF03765">
    <property type="entry name" value="CRAL_TRIO_N"/>
    <property type="match status" value="1"/>
</dbReference>
<proteinExistence type="predicted"/>
<comment type="catalytic activity">
    <reaction evidence="3">
        <text>a 1,2-diacyl-sn-glycero-3-phospho-(1D-myo-inositol)(in) = a 1,2-diacyl-sn-glycero-3-phospho-(1D-myo-inositol)(out)</text>
        <dbReference type="Rhea" id="RHEA:38691"/>
        <dbReference type="ChEBI" id="CHEBI:57880"/>
    </reaction>
    <physiologicalReaction direction="left-to-right" evidence="3">
        <dbReference type="Rhea" id="RHEA:38692"/>
    </physiologicalReaction>
</comment>
<dbReference type="InterPro" id="IPR011074">
    <property type="entry name" value="CRAL/TRIO_N_dom"/>
</dbReference>
<evidence type="ECO:0000256" key="1">
    <source>
        <dbReference type="ARBA" id="ARBA00004144"/>
    </source>
</evidence>
<evidence type="ECO:0000256" key="3">
    <source>
        <dbReference type="ARBA" id="ARBA00024146"/>
    </source>
</evidence>
<dbReference type="InterPro" id="IPR001251">
    <property type="entry name" value="CRAL-TRIO_dom"/>
</dbReference>
<evidence type="ECO:0000256" key="5">
    <source>
        <dbReference type="SAM" id="MobiDB-lite"/>
    </source>
</evidence>
<feature type="compositionally biased region" description="Basic and acidic residues" evidence="5">
    <location>
        <begin position="7"/>
        <end position="25"/>
    </location>
</feature>
<reference evidence="9" key="2">
    <citation type="journal article" date="2017" name="Genome Announc.">
        <title>Genome sequences of Cyberlindnera fabianii 65, Pichia kudriavzevii 129, and Saccharomyces cerevisiae 131 isolated from fermented masau fruits in Zimbabwe.</title>
        <authorList>
            <person name="van Rijswijck I.M.H."/>
            <person name="Derks M.F.L."/>
            <person name="Abee T."/>
            <person name="de Ridder D."/>
            <person name="Smid E.J."/>
        </authorList>
    </citation>
    <scope>NUCLEOTIDE SEQUENCE [LARGE SCALE GENOMIC DNA]</scope>
    <source>
        <strain evidence="9">65</strain>
    </source>
</reference>
<dbReference type="OrthoDB" id="3979378at2759"/>
<dbReference type="FunFam" id="3.40.525.10:FF:000013">
    <property type="entry name" value="Phosphatidylinositol transfer protein PDR16"/>
    <property type="match status" value="1"/>
</dbReference>
<dbReference type="SMART" id="SM01100">
    <property type="entry name" value="CRAL_TRIO_N"/>
    <property type="match status" value="1"/>
</dbReference>
<dbReference type="InterPro" id="IPR036865">
    <property type="entry name" value="CRAL-TRIO_dom_sf"/>
</dbReference>
<feature type="region of interest" description="Disordered" evidence="5">
    <location>
        <begin position="1"/>
        <end position="35"/>
    </location>
</feature>
<dbReference type="PANTHER" id="PTHR45824">
    <property type="entry name" value="GH16843P"/>
    <property type="match status" value="1"/>
</dbReference>
<dbReference type="EMBL" id="LK052895">
    <property type="protein sequence ID" value="CDR42654.1"/>
    <property type="molecule type" value="Genomic_DNA"/>
</dbReference>
<keyword evidence="2" id="KW-0492">Microsome</keyword>
<dbReference type="VEuPathDB" id="FungiDB:BON22_3230"/>
<reference evidence="8" key="3">
    <citation type="submission" date="2017-01" db="EMBL/GenBank/DDBJ databases">
        <authorList>
            <person name="Mah S.A."/>
            <person name="Swanson W.J."/>
            <person name="Moy G.W."/>
            <person name="Vacquier V.D."/>
        </authorList>
    </citation>
    <scope>NUCLEOTIDE SEQUENCE [LARGE SCALE GENOMIC DNA]</scope>
    <source>
        <strain evidence="8">65</strain>
    </source>
</reference>
<dbReference type="InterPro" id="IPR052578">
    <property type="entry name" value="PI_Transfer_CRAL-TRIO"/>
</dbReference>
<dbReference type="SUPFAM" id="SSF46938">
    <property type="entry name" value="CRAL/TRIO N-terminal domain"/>
    <property type="match status" value="1"/>
</dbReference>
<dbReference type="AlphaFoldDB" id="A0A061B4S1"/>
<dbReference type="Gene3D" id="3.40.525.10">
    <property type="entry name" value="CRAL-TRIO lipid binding domain"/>
    <property type="match status" value="1"/>
</dbReference>
<name>A0A061B4S1_CYBFA</name>
<evidence type="ECO:0000256" key="2">
    <source>
        <dbReference type="ARBA" id="ARBA00022848"/>
    </source>
</evidence>
<dbReference type="STRING" id="36022.A0A061B4S1"/>
<evidence type="ECO:0000313" key="8">
    <source>
        <dbReference type="EMBL" id="ONH66943.1"/>
    </source>
</evidence>
<dbReference type="Proteomes" id="UP000189513">
    <property type="component" value="Unassembled WGS sequence"/>
</dbReference>
<sequence length="331" mass="38179">MFKRSKSKEERTDLIDVSEPYDKPENIAAPAPRELSEEDQVKYTTILKHFQDPELLISTTEDGKGEKKPLIKSEKLWLTRECIMRYLRATKGKTEESIQRLEQTIAWRREFGITGQEDKVTPELVEPENFTGKQVILGFDKNARPILYFKPGRQNTKTSFRQIQSTVWFLERVIDMMPAGQETLALLIDFKHHKVEGETSKLPAVSTGKQVLHILQSHYPERLGKAMFVNQPLVATLFLKAIYPFIDPLTKEKLIFDAAFTTVVNEDQLDKEYDGRLNFEYKHSEYWPALVKLTQEKRAHLLKRFETLGATVGISEYDLKGDGDVVKFPVA</sequence>
<dbReference type="OMA" id="DIHARPC"/>
<dbReference type="GO" id="GO:0008526">
    <property type="term" value="F:phosphatidylinositol transfer activity"/>
    <property type="evidence" value="ECO:0007669"/>
    <property type="project" value="TreeGrafter"/>
</dbReference>
<dbReference type="SUPFAM" id="SSF52087">
    <property type="entry name" value="CRAL/TRIO domain"/>
    <property type="match status" value="1"/>
</dbReference>
<evidence type="ECO:0000259" key="6">
    <source>
        <dbReference type="PROSITE" id="PS50191"/>
    </source>
</evidence>
<dbReference type="PANTHER" id="PTHR45824:SF29">
    <property type="entry name" value="GH16843P"/>
    <property type="match status" value="1"/>
</dbReference>
<dbReference type="GO" id="GO:0032934">
    <property type="term" value="F:sterol binding"/>
    <property type="evidence" value="ECO:0007669"/>
    <property type="project" value="UniProtKB-ARBA"/>
</dbReference>
<dbReference type="CDD" id="cd00170">
    <property type="entry name" value="SEC14"/>
    <property type="match status" value="1"/>
</dbReference>
<dbReference type="EMBL" id="MPUK01000005">
    <property type="protein sequence ID" value="ONH66943.1"/>
    <property type="molecule type" value="Genomic_DNA"/>
</dbReference>
<organism evidence="7">
    <name type="scientific">Cyberlindnera fabianii</name>
    <name type="common">Yeast</name>
    <name type="synonym">Hansenula fabianii</name>
    <dbReference type="NCBI Taxonomy" id="36022"/>
    <lineage>
        <taxon>Eukaryota</taxon>
        <taxon>Fungi</taxon>
        <taxon>Dikarya</taxon>
        <taxon>Ascomycota</taxon>
        <taxon>Saccharomycotina</taxon>
        <taxon>Saccharomycetes</taxon>
        <taxon>Phaffomycetales</taxon>
        <taxon>Phaffomycetaceae</taxon>
        <taxon>Cyberlindnera</taxon>
    </lineage>
</organism>
<dbReference type="GO" id="GO:0071944">
    <property type="term" value="C:cell periphery"/>
    <property type="evidence" value="ECO:0007669"/>
    <property type="project" value="UniProtKB-ARBA"/>
</dbReference>
<evidence type="ECO:0000313" key="9">
    <source>
        <dbReference type="Proteomes" id="UP000189513"/>
    </source>
</evidence>
<reference evidence="7" key="1">
    <citation type="journal article" date="2014" name="Genome Announc.">
        <title>Genome sequence of the yeast Cyberlindnera fabianii (Hansenula fabianii).</title>
        <authorList>
            <person name="Freel K.C."/>
            <person name="Sarilar V."/>
            <person name="Neuveglise C."/>
            <person name="Devillers H."/>
            <person name="Friedrich A."/>
            <person name="Schacherer J."/>
        </authorList>
    </citation>
    <scope>NUCLEOTIDE SEQUENCE</scope>
    <source>
        <strain evidence="7">YJS4271</strain>
    </source>
</reference>
<accession>A0A061B4S1</accession>
<dbReference type="GO" id="GO:0009410">
    <property type="term" value="P:response to xenobiotic stimulus"/>
    <property type="evidence" value="ECO:0007669"/>
    <property type="project" value="UniProtKB-ARBA"/>
</dbReference>
<dbReference type="Pfam" id="PF00650">
    <property type="entry name" value="CRAL_TRIO"/>
    <property type="match status" value="1"/>
</dbReference>
<dbReference type="SMART" id="SM00516">
    <property type="entry name" value="SEC14"/>
    <property type="match status" value="1"/>
</dbReference>